<reference evidence="1 2" key="1">
    <citation type="journal article" date="2007" name="Nature">
        <title>Evolution of genes and genomes on the Drosophila phylogeny.</title>
        <authorList>
            <consortium name="Drosophila 12 Genomes Consortium"/>
            <person name="Clark A.G."/>
            <person name="Eisen M.B."/>
            <person name="Smith D.R."/>
            <person name="Bergman C.M."/>
            <person name="Oliver B."/>
            <person name="Markow T.A."/>
            <person name="Kaufman T.C."/>
            <person name="Kellis M."/>
            <person name="Gelbart W."/>
            <person name="Iyer V.N."/>
            <person name="Pollard D.A."/>
            <person name="Sackton T.B."/>
            <person name="Larracuente A.M."/>
            <person name="Singh N.D."/>
            <person name="Abad J.P."/>
            <person name="Abt D.N."/>
            <person name="Adryan B."/>
            <person name="Aguade M."/>
            <person name="Akashi H."/>
            <person name="Anderson W.W."/>
            <person name="Aquadro C.F."/>
            <person name="Ardell D.H."/>
            <person name="Arguello R."/>
            <person name="Artieri C.G."/>
            <person name="Barbash D.A."/>
            <person name="Barker D."/>
            <person name="Barsanti P."/>
            <person name="Batterham P."/>
            <person name="Batzoglou S."/>
            <person name="Begun D."/>
            <person name="Bhutkar A."/>
            <person name="Blanco E."/>
            <person name="Bosak S.A."/>
            <person name="Bradley R.K."/>
            <person name="Brand A.D."/>
            <person name="Brent M.R."/>
            <person name="Brooks A.N."/>
            <person name="Brown R.H."/>
            <person name="Butlin R.K."/>
            <person name="Caggese C."/>
            <person name="Calvi B.R."/>
            <person name="Bernardo de Carvalho A."/>
            <person name="Caspi A."/>
            <person name="Castrezana S."/>
            <person name="Celniker S.E."/>
            <person name="Chang J.L."/>
            <person name="Chapple C."/>
            <person name="Chatterji S."/>
            <person name="Chinwalla A."/>
            <person name="Civetta A."/>
            <person name="Clifton S.W."/>
            <person name="Comeron J.M."/>
            <person name="Costello J.C."/>
            <person name="Coyne J.A."/>
            <person name="Daub J."/>
            <person name="David R.G."/>
            <person name="Delcher A.L."/>
            <person name="Delehaunty K."/>
            <person name="Do C.B."/>
            <person name="Ebling H."/>
            <person name="Edwards K."/>
            <person name="Eickbush T."/>
            <person name="Evans J.D."/>
            <person name="Filipski A."/>
            <person name="Findeiss S."/>
            <person name="Freyhult E."/>
            <person name="Fulton L."/>
            <person name="Fulton R."/>
            <person name="Garcia A.C."/>
            <person name="Gardiner A."/>
            <person name="Garfield D.A."/>
            <person name="Garvin B.E."/>
            <person name="Gibson G."/>
            <person name="Gilbert D."/>
            <person name="Gnerre S."/>
            <person name="Godfrey J."/>
            <person name="Good R."/>
            <person name="Gotea V."/>
            <person name="Gravely B."/>
            <person name="Greenberg A.J."/>
            <person name="Griffiths-Jones S."/>
            <person name="Gross S."/>
            <person name="Guigo R."/>
            <person name="Gustafson E.A."/>
            <person name="Haerty W."/>
            <person name="Hahn M.W."/>
            <person name="Halligan D.L."/>
            <person name="Halpern A.L."/>
            <person name="Halter G.M."/>
            <person name="Han M.V."/>
            <person name="Heger A."/>
            <person name="Hillier L."/>
            <person name="Hinrichs A.S."/>
            <person name="Holmes I."/>
            <person name="Hoskins R.A."/>
            <person name="Hubisz M.J."/>
            <person name="Hultmark D."/>
            <person name="Huntley M.A."/>
            <person name="Jaffe D.B."/>
            <person name="Jagadeeshan S."/>
            <person name="Jeck W.R."/>
            <person name="Johnson J."/>
            <person name="Jones C.D."/>
            <person name="Jordan W.C."/>
            <person name="Karpen G.H."/>
            <person name="Kataoka E."/>
            <person name="Keightley P.D."/>
            <person name="Kheradpour P."/>
            <person name="Kirkness E.F."/>
            <person name="Koerich L.B."/>
            <person name="Kristiansen K."/>
            <person name="Kudrna D."/>
            <person name="Kulathinal R.J."/>
            <person name="Kumar S."/>
            <person name="Kwok R."/>
            <person name="Lander E."/>
            <person name="Langley C.H."/>
            <person name="Lapoint R."/>
            <person name="Lazzaro B.P."/>
            <person name="Lee S.J."/>
            <person name="Levesque L."/>
            <person name="Li R."/>
            <person name="Lin C.F."/>
            <person name="Lin M.F."/>
            <person name="Lindblad-Toh K."/>
            <person name="Llopart A."/>
            <person name="Long M."/>
            <person name="Low L."/>
            <person name="Lozovsky E."/>
            <person name="Lu J."/>
            <person name="Luo M."/>
            <person name="Machado C.A."/>
            <person name="Makalowski W."/>
            <person name="Marzo M."/>
            <person name="Matsuda M."/>
            <person name="Matzkin L."/>
            <person name="McAllister B."/>
            <person name="McBride C.S."/>
            <person name="McKernan B."/>
            <person name="McKernan K."/>
            <person name="Mendez-Lago M."/>
            <person name="Minx P."/>
            <person name="Mollenhauer M.U."/>
            <person name="Montooth K."/>
            <person name="Mount S.M."/>
            <person name="Mu X."/>
            <person name="Myers E."/>
            <person name="Negre B."/>
            <person name="Newfeld S."/>
            <person name="Nielsen R."/>
            <person name="Noor M.A."/>
            <person name="O'Grady P."/>
            <person name="Pachter L."/>
            <person name="Papaceit M."/>
            <person name="Parisi M.J."/>
            <person name="Parisi M."/>
            <person name="Parts L."/>
            <person name="Pedersen J.S."/>
            <person name="Pesole G."/>
            <person name="Phillippy A.M."/>
            <person name="Ponting C.P."/>
            <person name="Pop M."/>
            <person name="Porcelli D."/>
            <person name="Powell J.R."/>
            <person name="Prohaska S."/>
            <person name="Pruitt K."/>
            <person name="Puig M."/>
            <person name="Quesneville H."/>
            <person name="Ram K.R."/>
            <person name="Rand D."/>
            <person name="Rasmussen M.D."/>
            <person name="Reed L.K."/>
            <person name="Reenan R."/>
            <person name="Reily A."/>
            <person name="Remington K.A."/>
            <person name="Rieger T.T."/>
            <person name="Ritchie M.G."/>
            <person name="Robin C."/>
            <person name="Rogers Y.H."/>
            <person name="Rohde C."/>
            <person name="Rozas J."/>
            <person name="Rubenfield M.J."/>
            <person name="Ruiz A."/>
            <person name="Russo S."/>
            <person name="Salzberg S.L."/>
            <person name="Sanchez-Gracia A."/>
            <person name="Saranga D.J."/>
            <person name="Sato H."/>
            <person name="Schaeffer S.W."/>
            <person name="Schatz M.C."/>
            <person name="Schlenke T."/>
            <person name="Schwartz R."/>
            <person name="Segarra C."/>
            <person name="Singh R.S."/>
            <person name="Sirot L."/>
            <person name="Sirota M."/>
            <person name="Sisneros N.B."/>
            <person name="Smith C.D."/>
            <person name="Smith T.F."/>
            <person name="Spieth J."/>
            <person name="Stage D.E."/>
            <person name="Stark A."/>
            <person name="Stephan W."/>
            <person name="Strausberg R.L."/>
            <person name="Strempel S."/>
            <person name="Sturgill D."/>
            <person name="Sutton G."/>
            <person name="Sutton G.G."/>
            <person name="Tao W."/>
            <person name="Teichmann S."/>
            <person name="Tobari Y.N."/>
            <person name="Tomimura Y."/>
            <person name="Tsolas J.M."/>
            <person name="Valente V.L."/>
            <person name="Venter E."/>
            <person name="Venter J.C."/>
            <person name="Vicario S."/>
            <person name="Vieira F.G."/>
            <person name="Vilella A.J."/>
            <person name="Villasante A."/>
            <person name="Walenz B."/>
            <person name="Wang J."/>
            <person name="Wasserman M."/>
            <person name="Watts T."/>
            <person name="Wilson D."/>
            <person name="Wilson R.K."/>
            <person name="Wing R.A."/>
            <person name="Wolfner M.F."/>
            <person name="Wong A."/>
            <person name="Wong G.K."/>
            <person name="Wu C.I."/>
            <person name="Wu G."/>
            <person name="Yamamoto D."/>
            <person name="Yang H.P."/>
            <person name="Yang S.P."/>
            <person name="Yorke J.A."/>
            <person name="Yoshida K."/>
            <person name="Zdobnov E."/>
            <person name="Zhang P."/>
            <person name="Zhang Y."/>
            <person name="Zimin A.V."/>
            <person name="Baldwin J."/>
            <person name="Abdouelleil A."/>
            <person name="Abdulkadir J."/>
            <person name="Abebe A."/>
            <person name="Abera B."/>
            <person name="Abreu J."/>
            <person name="Acer S.C."/>
            <person name="Aftuck L."/>
            <person name="Alexander A."/>
            <person name="An P."/>
            <person name="Anderson E."/>
            <person name="Anderson S."/>
            <person name="Arachi H."/>
            <person name="Azer M."/>
            <person name="Bachantsang P."/>
            <person name="Barry A."/>
            <person name="Bayul T."/>
            <person name="Berlin A."/>
            <person name="Bessette D."/>
            <person name="Bloom T."/>
            <person name="Blye J."/>
            <person name="Boguslavskiy L."/>
            <person name="Bonnet C."/>
            <person name="Boukhgalter B."/>
            <person name="Bourzgui I."/>
            <person name="Brown A."/>
            <person name="Cahill P."/>
            <person name="Channer S."/>
            <person name="Cheshatsang Y."/>
            <person name="Chuda L."/>
            <person name="Citroen M."/>
            <person name="Collymore A."/>
            <person name="Cooke P."/>
            <person name="Costello M."/>
            <person name="D'Aco K."/>
            <person name="Daza R."/>
            <person name="De Haan G."/>
            <person name="DeGray S."/>
            <person name="DeMaso C."/>
            <person name="Dhargay N."/>
            <person name="Dooley K."/>
            <person name="Dooley E."/>
            <person name="Doricent M."/>
            <person name="Dorje P."/>
            <person name="Dorjee K."/>
            <person name="Dupes A."/>
            <person name="Elong R."/>
            <person name="Falk J."/>
            <person name="Farina A."/>
            <person name="Faro S."/>
            <person name="Ferguson D."/>
            <person name="Fisher S."/>
            <person name="Foley C.D."/>
            <person name="Franke A."/>
            <person name="Friedrich D."/>
            <person name="Gadbois L."/>
            <person name="Gearin G."/>
            <person name="Gearin C.R."/>
            <person name="Giannoukos G."/>
            <person name="Goode T."/>
            <person name="Graham J."/>
            <person name="Grandbois E."/>
            <person name="Grewal S."/>
            <person name="Gyaltsen K."/>
            <person name="Hafez N."/>
            <person name="Hagos B."/>
            <person name="Hall J."/>
            <person name="Henson C."/>
            <person name="Hollinger A."/>
            <person name="Honan T."/>
            <person name="Huard M.D."/>
            <person name="Hughes L."/>
            <person name="Hurhula B."/>
            <person name="Husby M.E."/>
            <person name="Kamat A."/>
            <person name="Kanga B."/>
            <person name="Kashin S."/>
            <person name="Khazanovich D."/>
            <person name="Kisner P."/>
            <person name="Lance K."/>
            <person name="Lara M."/>
            <person name="Lee W."/>
            <person name="Lennon N."/>
            <person name="Letendre F."/>
            <person name="LeVine R."/>
            <person name="Lipovsky A."/>
            <person name="Liu X."/>
            <person name="Liu J."/>
            <person name="Liu S."/>
            <person name="Lokyitsang T."/>
            <person name="Lokyitsang Y."/>
            <person name="Lubonja R."/>
            <person name="Lui A."/>
            <person name="MacDonald P."/>
            <person name="Magnisalis V."/>
            <person name="Maru K."/>
            <person name="Matthews C."/>
            <person name="McCusker W."/>
            <person name="McDonough S."/>
            <person name="Mehta T."/>
            <person name="Meldrim J."/>
            <person name="Meneus L."/>
            <person name="Mihai O."/>
            <person name="Mihalev A."/>
            <person name="Mihova T."/>
            <person name="Mittelman R."/>
            <person name="Mlenga V."/>
            <person name="Montmayeur A."/>
            <person name="Mulrain L."/>
            <person name="Navidi A."/>
            <person name="Naylor J."/>
            <person name="Negash T."/>
            <person name="Nguyen T."/>
            <person name="Nguyen N."/>
            <person name="Nicol R."/>
            <person name="Norbu C."/>
            <person name="Norbu N."/>
            <person name="Novod N."/>
            <person name="O'Neill B."/>
            <person name="Osman S."/>
            <person name="Markiewicz E."/>
            <person name="Oyono O.L."/>
            <person name="Patti C."/>
            <person name="Phunkhang P."/>
            <person name="Pierre F."/>
            <person name="Priest M."/>
            <person name="Raghuraman S."/>
            <person name="Rege F."/>
            <person name="Reyes R."/>
            <person name="Rise C."/>
            <person name="Rogov P."/>
            <person name="Ross K."/>
            <person name="Ryan E."/>
            <person name="Settipalli S."/>
            <person name="Shea T."/>
            <person name="Sherpa N."/>
            <person name="Shi L."/>
            <person name="Shih D."/>
            <person name="Sparrow T."/>
            <person name="Spaulding J."/>
            <person name="Stalker J."/>
            <person name="Stange-Thomann N."/>
            <person name="Stavropoulos S."/>
            <person name="Stone C."/>
            <person name="Strader C."/>
            <person name="Tesfaye S."/>
            <person name="Thomson T."/>
            <person name="Thoulutsang Y."/>
            <person name="Thoulutsang D."/>
            <person name="Topham K."/>
            <person name="Topping I."/>
            <person name="Tsamla T."/>
            <person name="Vassiliev H."/>
            <person name="Vo A."/>
            <person name="Wangchuk T."/>
            <person name="Wangdi T."/>
            <person name="Weiand M."/>
            <person name="Wilkinson J."/>
            <person name="Wilson A."/>
            <person name="Yadav S."/>
            <person name="Young G."/>
            <person name="Yu Q."/>
            <person name="Zembek L."/>
            <person name="Zhong D."/>
            <person name="Zimmer A."/>
            <person name="Zwirko Z."/>
            <person name="Jaffe D.B."/>
            <person name="Alvarez P."/>
            <person name="Brockman W."/>
            <person name="Butler J."/>
            <person name="Chin C."/>
            <person name="Gnerre S."/>
            <person name="Grabherr M."/>
            <person name="Kleber M."/>
            <person name="Mauceli E."/>
            <person name="MacCallum I."/>
        </authorList>
    </citation>
    <scope>NUCLEOTIDE SEQUENCE [LARGE SCALE GENOMIC DNA]</scope>
    <source>
        <strain evidence="2">Tai18E2 / Tucson 14021-0261.01</strain>
    </source>
</reference>
<evidence type="ECO:0000313" key="1">
    <source>
        <dbReference type="EMBL" id="KRK06945.1"/>
    </source>
</evidence>
<protein>
    <submittedName>
        <fullName evidence="1">Uncharacterized protein</fullName>
    </submittedName>
</protein>
<dbReference type="KEGG" id="dya:Dyak_GE28360"/>
<evidence type="ECO:0000313" key="2">
    <source>
        <dbReference type="Proteomes" id="UP000002282"/>
    </source>
</evidence>
<reference evidence="1 2" key="2">
    <citation type="journal article" date="2007" name="PLoS Biol.">
        <title>Principles of genome evolution in the Drosophila melanogaster species group.</title>
        <authorList>
            <person name="Ranz J.M."/>
            <person name="Maurin D."/>
            <person name="Chan Y.S."/>
            <person name="von Grotthuss M."/>
            <person name="Hillier L.W."/>
            <person name="Roote J."/>
            <person name="Ashburner M."/>
            <person name="Bergman C.M."/>
        </authorList>
    </citation>
    <scope>NUCLEOTIDE SEQUENCE [LARGE SCALE GENOMIC DNA]</scope>
    <source>
        <strain evidence="2">Tai18E2 / Tucson 14021-0261.01</strain>
    </source>
</reference>
<dbReference type="EMBL" id="CM000162">
    <property type="protein sequence ID" value="KRK06945.1"/>
    <property type="molecule type" value="Genomic_DNA"/>
</dbReference>
<name>A0A0R1EHN7_DROYA</name>
<proteinExistence type="predicted"/>
<dbReference type="Proteomes" id="UP000002282">
    <property type="component" value="Chromosome X"/>
</dbReference>
<accession>A0A0R1EHN7</accession>
<organism evidence="1 2">
    <name type="scientific">Drosophila yakuba</name>
    <name type="common">Fruit fly</name>
    <dbReference type="NCBI Taxonomy" id="7245"/>
    <lineage>
        <taxon>Eukaryota</taxon>
        <taxon>Metazoa</taxon>
        <taxon>Ecdysozoa</taxon>
        <taxon>Arthropoda</taxon>
        <taxon>Hexapoda</taxon>
        <taxon>Insecta</taxon>
        <taxon>Pterygota</taxon>
        <taxon>Neoptera</taxon>
        <taxon>Endopterygota</taxon>
        <taxon>Diptera</taxon>
        <taxon>Brachycera</taxon>
        <taxon>Muscomorpha</taxon>
        <taxon>Ephydroidea</taxon>
        <taxon>Drosophilidae</taxon>
        <taxon>Drosophila</taxon>
        <taxon>Sophophora</taxon>
    </lineage>
</organism>
<gene>
    <name evidence="1" type="primary">Dyak\GE28360</name>
    <name evidence="1" type="synonym">GE28360</name>
    <name evidence="1" type="ORF">Dyak_GE28360</name>
</gene>
<dbReference type="AlphaFoldDB" id="A0A0R1EHN7"/>
<sequence length="46" mass="5056">MKQPLLLCRQIVVHLAPSMGQFLTGQDKSAIAWLPRISSTTGATCW</sequence>
<keyword evidence="2" id="KW-1185">Reference proteome</keyword>